<dbReference type="PANTHER" id="PTHR24302:SF15">
    <property type="entry name" value="FATTY-ACID PEROXYGENASE"/>
    <property type="match status" value="1"/>
</dbReference>
<keyword evidence="6" id="KW-0575">Peroxidase</keyword>
<dbReference type="Proteomes" id="UP001223586">
    <property type="component" value="Unassembled WGS sequence"/>
</dbReference>
<dbReference type="PRINTS" id="PR00463">
    <property type="entry name" value="EP450I"/>
</dbReference>
<sequence length="426" mass="49152">MKLNGQIPRDKSLDSSLALLFEGYLFIQNRCRRYQSDIFATRLFGEKVICMSGEEAAKVFYNNELFQRKGAAPKRIQKTLFGENAVQAMDGDAHKHRKLLFMSLMTPESLKSLADLTLDQWLMRASRWEQMGKIVLFDEAQEILCQVACKWAGVPLQETEVKQRARDFGSMVDAFGAVGPRHWQGRWARARAEKWIREVIEQVRTCKLDSLEGTAVHAIAFHREMDGKPLDTQMAAIELINVLRPIVAIATYITFGALALHEHPECRKKLQSDKGDYLQMFIQEIRRFYPFGPFLGARVHSNFTWRQNHFHKGELVLLDIYGTNHDSRLWENSDEFKPERFKDWKGSLFDLIPQGGGNHYKGHRCPGEWVTIEAIKASLFFLTKYIDYEVPEQDLSFSVVRMPTLPKSKFVISKVSKKSHFPNLTT</sequence>
<dbReference type="SUPFAM" id="SSF48264">
    <property type="entry name" value="Cytochrome P450"/>
    <property type="match status" value="1"/>
</dbReference>
<comment type="caution">
    <text evidence="6">The sequence shown here is derived from an EMBL/GenBank/DDBJ whole genome shotgun (WGS) entry which is preliminary data.</text>
</comment>
<name>A0ABT9WXQ0_9BACI</name>
<dbReference type="InterPro" id="IPR050705">
    <property type="entry name" value="Cytochrome_P450_3A"/>
</dbReference>
<organism evidence="6 7">
    <name type="scientific">Bacillus chungangensis</name>
    <dbReference type="NCBI Taxonomy" id="587633"/>
    <lineage>
        <taxon>Bacteria</taxon>
        <taxon>Bacillati</taxon>
        <taxon>Bacillota</taxon>
        <taxon>Bacilli</taxon>
        <taxon>Bacillales</taxon>
        <taxon>Bacillaceae</taxon>
        <taxon>Bacillus</taxon>
    </lineage>
</organism>
<keyword evidence="3" id="KW-0479">Metal-binding</keyword>
<dbReference type="EC" id="1.11.2.4" evidence="6"/>
<dbReference type="RefSeq" id="WP_307232591.1">
    <property type="nucleotide sequence ID" value="NZ_JAUSTT010000032.1"/>
</dbReference>
<keyword evidence="2" id="KW-0349">Heme</keyword>
<proteinExistence type="inferred from homology"/>
<dbReference type="InterPro" id="IPR036396">
    <property type="entry name" value="Cyt_P450_sf"/>
</dbReference>
<evidence type="ECO:0000256" key="2">
    <source>
        <dbReference type="ARBA" id="ARBA00022617"/>
    </source>
</evidence>
<protein>
    <submittedName>
        <fullName evidence="6">Fatty-acid peroxygenase</fullName>
        <ecNumber evidence="6">1.11.2.4</ecNumber>
    </submittedName>
</protein>
<dbReference type="Pfam" id="PF00067">
    <property type="entry name" value="p450"/>
    <property type="match status" value="1"/>
</dbReference>
<evidence type="ECO:0000256" key="3">
    <source>
        <dbReference type="ARBA" id="ARBA00022723"/>
    </source>
</evidence>
<dbReference type="InterPro" id="IPR001128">
    <property type="entry name" value="Cyt_P450"/>
</dbReference>
<evidence type="ECO:0000313" key="7">
    <source>
        <dbReference type="Proteomes" id="UP001223586"/>
    </source>
</evidence>
<reference evidence="6 7" key="1">
    <citation type="submission" date="2023-07" db="EMBL/GenBank/DDBJ databases">
        <title>Genomic Encyclopedia of Type Strains, Phase IV (KMG-IV): sequencing the most valuable type-strain genomes for metagenomic binning, comparative biology and taxonomic classification.</title>
        <authorList>
            <person name="Goeker M."/>
        </authorList>
    </citation>
    <scope>NUCLEOTIDE SEQUENCE [LARGE SCALE GENOMIC DNA]</scope>
    <source>
        <strain evidence="6 7">DSM 23837</strain>
    </source>
</reference>
<dbReference type="InterPro" id="IPR002401">
    <property type="entry name" value="Cyt_P450_E_grp-I"/>
</dbReference>
<dbReference type="EMBL" id="JAUSTT010000032">
    <property type="protein sequence ID" value="MDQ0178072.1"/>
    <property type="molecule type" value="Genomic_DNA"/>
</dbReference>
<dbReference type="CDD" id="cd11067">
    <property type="entry name" value="CYP152"/>
    <property type="match status" value="1"/>
</dbReference>
<keyword evidence="5" id="KW-0408">Iron</keyword>
<evidence type="ECO:0000256" key="4">
    <source>
        <dbReference type="ARBA" id="ARBA00023002"/>
    </source>
</evidence>
<accession>A0ABT9WXQ0</accession>
<dbReference type="Gene3D" id="1.10.630.10">
    <property type="entry name" value="Cytochrome P450"/>
    <property type="match status" value="1"/>
</dbReference>
<dbReference type="PANTHER" id="PTHR24302">
    <property type="entry name" value="CYTOCHROME P450 FAMILY 3"/>
    <property type="match status" value="1"/>
</dbReference>
<keyword evidence="7" id="KW-1185">Reference proteome</keyword>
<evidence type="ECO:0000256" key="5">
    <source>
        <dbReference type="ARBA" id="ARBA00023004"/>
    </source>
</evidence>
<evidence type="ECO:0000256" key="1">
    <source>
        <dbReference type="ARBA" id="ARBA00010617"/>
    </source>
</evidence>
<comment type="similarity">
    <text evidence="1">Belongs to the cytochrome P450 family.</text>
</comment>
<gene>
    <name evidence="6" type="ORF">J2S08_003966</name>
</gene>
<evidence type="ECO:0000313" key="6">
    <source>
        <dbReference type="EMBL" id="MDQ0178072.1"/>
    </source>
</evidence>
<keyword evidence="4 6" id="KW-0560">Oxidoreductase</keyword>
<dbReference type="GO" id="GO:0004601">
    <property type="term" value="F:peroxidase activity"/>
    <property type="evidence" value="ECO:0007669"/>
    <property type="project" value="UniProtKB-KW"/>
</dbReference>